<dbReference type="Pfam" id="PF05837">
    <property type="entry name" value="CENP-H"/>
    <property type="match status" value="1"/>
</dbReference>
<proteinExistence type="inferred from homology"/>
<keyword evidence="11" id="KW-1185">Reference proteome</keyword>
<accession>B6K0U9</accession>
<protein>
    <submittedName>
        <fullName evidence="9">CENP-H Fta3</fullName>
    </submittedName>
</protein>
<organism evidence="9 11">
    <name type="scientific">Schizosaccharomyces japonicus (strain yFS275 / FY16936)</name>
    <name type="common">Fission yeast</name>
    <dbReference type="NCBI Taxonomy" id="402676"/>
    <lineage>
        <taxon>Eukaryota</taxon>
        <taxon>Fungi</taxon>
        <taxon>Dikarya</taxon>
        <taxon>Ascomycota</taxon>
        <taxon>Taphrinomycotina</taxon>
        <taxon>Schizosaccharomycetes</taxon>
        <taxon>Schizosaccharomycetales</taxon>
        <taxon>Schizosaccharomycetaceae</taxon>
        <taxon>Schizosaccharomyces</taxon>
    </lineage>
</organism>
<evidence type="ECO:0000259" key="8">
    <source>
        <dbReference type="Pfam" id="PF05837"/>
    </source>
</evidence>
<reference evidence="9 11" key="1">
    <citation type="journal article" date="2011" name="Science">
        <title>Comparative functional genomics of the fission yeasts.</title>
        <authorList>
            <person name="Rhind N."/>
            <person name="Chen Z."/>
            <person name="Yassour M."/>
            <person name="Thompson D.A."/>
            <person name="Haas B.J."/>
            <person name="Habib N."/>
            <person name="Wapinski I."/>
            <person name="Roy S."/>
            <person name="Lin M.F."/>
            <person name="Heiman D.I."/>
            <person name="Young S.K."/>
            <person name="Furuya K."/>
            <person name="Guo Y."/>
            <person name="Pidoux A."/>
            <person name="Chen H.M."/>
            <person name="Robbertse B."/>
            <person name="Goldberg J.M."/>
            <person name="Aoki K."/>
            <person name="Bayne E.H."/>
            <person name="Berlin A.M."/>
            <person name="Desjardins C.A."/>
            <person name="Dobbs E."/>
            <person name="Dukaj L."/>
            <person name="Fan L."/>
            <person name="FitzGerald M.G."/>
            <person name="French C."/>
            <person name="Gujja S."/>
            <person name="Hansen K."/>
            <person name="Keifenheim D."/>
            <person name="Levin J.Z."/>
            <person name="Mosher R.A."/>
            <person name="Mueller C.A."/>
            <person name="Pfiffner J."/>
            <person name="Priest M."/>
            <person name="Russ C."/>
            <person name="Smialowska A."/>
            <person name="Swoboda P."/>
            <person name="Sykes S.M."/>
            <person name="Vaughn M."/>
            <person name="Vengrova S."/>
            <person name="Yoder R."/>
            <person name="Zeng Q."/>
            <person name="Allshire R."/>
            <person name="Baulcombe D."/>
            <person name="Birren B.W."/>
            <person name="Brown W."/>
            <person name="Ekwall K."/>
            <person name="Kellis M."/>
            <person name="Leatherwood J."/>
            <person name="Levin H."/>
            <person name="Margalit H."/>
            <person name="Martienssen R."/>
            <person name="Nieduszynski C.A."/>
            <person name="Spatafora J.W."/>
            <person name="Friedman N."/>
            <person name="Dalgaard J.Z."/>
            <person name="Baumann P."/>
            <person name="Niki H."/>
            <person name="Regev A."/>
            <person name="Nusbaum C."/>
        </authorList>
    </citation>
    <scope>NUCLEOTIDE SEQUENCE [LARGE SCALE GENOMIC DNA]</scope>
    <source>
        <strain evidence="11">yFS275 / FY16936</strain>
    </source>
</reference>
<keyword evidence="6" id="KW-0137">Centromere</keyword>
<comment type="subcellular location">
    <subcellularLocation>
        <location evidence="2">Chromosome</location>
        <location evidence="2">Centromere</location>
        <location evidence="2">Kinetochore</location>
    </subcellularLocation>
    <subcellularLocation>
        <location evidence="1">Nucleus</location>
    </subcellularLocation>
</comment>
<evidence type="ECO:0000313" key="9">
    <source>
        <dbReference type="EMBL" id="EEB07570.1"/>
    </source>
</evidence>
<evidence type="ECO:0000256" key="5">
    <source>
        <dbReference type="ARBA" id="ARBA00023242"/>
    </source>
</evidence>
<dbReference type="OrthoDB" id="2274804at2759"/>
<keyword evidence="3" id="KW-0158">Chromosome</keyword>
<evidence type="ECO:0000256" key="3">
    <source>
        <dbReference type="ARBA" id="ARBA00022454"/>
    </source>
</evidence>
<dbReference type="Proteomes" id="UP000001744">
    <property type="component" value="Unassembled WGS sequence"/>
</dbReference>
<feature type="domain" description="Centromere protein H C-terminal" evidence="8">
    <location>
        <begin position="118"/>
        <end position="222"/>
    </location>
</feature>
<comment type="similarity">
    <text evidence="7">Belongs to the CENP-H/MCM16 family.</text>
</comment>
<evidence type="ECO:0000256" key="7">
    <source>
        <dbReference type="ARBA" id="ARBA00025735"/>
    </source>
</evidence>
<dbReference type="EMBL" id="KE651166">
    <property type="protein sequence ID" value="EEB07570.1"/>
    <property type="molecule type" value="Genomic_DNA"/>
</dbReference>
<evidence type="ECO:0000256" key="4">
    <source>
        <dbReference type="ARBA" id="ARBA00022838"/>
    </source>
</evidence>
<dbReference type="JaponicusDB" id="SJAG_02664">
    <property type="gene designation" value="fta3"/>
</dbReference>
<dbReference type="GO" id="GO:0005634">
    <property type="term" value="C:nucleus"/>
    <property type="evidence" value="ECO:0007669"/>
    <property type="project" value="UniProtKB-SubCell"/>
</dbReference>
<name>B6K0U9_SCHJY</name>
<dbReference type="AlphaFoldDB" id="B6K0U9"/>
<evidence type="ECO:0000256" key="1">
    <source>
        <dbReference type="ARBA" id="ARBA00004123"/>
    </source>
</evidence>
<keyword evidence="4" id="KW-0995">Kinetochore</keyword>
<dbReference type="OMA" id="QREDRTY"/>
<dbReference type="HOGENOM" id="CLU_1235669_0_0_1"/>
<dbReference type="GeneID" id="7047767"/>
<evidence type="ECO:0000256" key="6">
    <source>
        <dbReference type="ARBA" id="ARBA00023328"/>
    </source>
</evidence>
<keyword evidence="5" id="KW-0539">Nucleus</keyword>
<dbReference type="VEuPathDB" id="FungiDB:SJAG_02664"/>
<dbReference type="GO" id="GO:0000776">
    <property type="term" value="C:kinetochore"/>
    <property type="evidence" value="ECO:0007669"/>
    <property type="project" value="UniProtKB-KW"/>
</dbReference>
<evidence type="ECO:0000313" key="10">
    <source>
        <dbReference type="JaponicusDB" id="SJAG_02664"/>
    </source>
</evidence>
<dbReference type="InterPro" id="IPR008426">
    <property type="entry name" value="CENP-H_C"/>
</dbReference>
<gene>
    <name evidence="10" type="primary">fta3</name>
    <name evidence="9" type="ORF">SJAG_02664</name>
</gene>
<dbReference type="STRING" id="402676.B6K0U9"/>
<evidence type="ECO:0000313" key="11">
    <source>
        <dbReference type="Proteomes" id="UP000001744"/>
    </source>
</evidence>
<sequence>MPGSSSRRVLPVPDDSTVSNSCLEILSLLVNEPVSLRNELNDASTSVVQEKETRVLRLWAEYEQLLQEKLFHERGPEFSSLTNVSTTYLGSNVLLQVLCDAQSTATVRQLDTSPLGLLSLLSRQADLTKSCLQMLHRAQEERDHGIRLSAMLQDTVAECSELYKRIQITSRKQEAASQSIGDVVTQYRQVRGRWEVLRNVVQTLVLESGVDWTDNPTIMDIMSAVGELESDFEDA</sequence>
<dbReference type="RefSeq" id="XP_002173863.1">
    <property type="nucleotide sequence ID" value="XM_002173827.2"/>
</dbReference>
<dbReference type="GO" id="GO:0051382">
    <property type="term" value="P:kinetochore assembly"/>
    <property type="evidence" value="ECO:0007669"/>
    <property type="project" value="InterPro"/>
</dbReference>
<evidence type="ECO:0000256" key="2">
    <source>
        <dbReference type="ARBA" id="ARBA00004629"/>
    </source>
</evidence>